<protein>
    <submittedName>
        <fullName evidence="2">AAA family ATPase</fullName>
    </submittedName>
</protein>
<dbReference type="InterPro" id="IPR052934">
    <property type="entry name" value="Methyl-DNA_Rec/Restrict_Enz"/>
</dbReference>
<proteinExistence type="predicted"/>
<dbReference type="SMART" id="SM00382">
    <property type="entry name" value="AAA"/>
    <property type="match status" value="1"/>
</dbReference>
<organism evidence="2 3">
    <name type="scientific">Cyclobacterium jeungdonense</name>
    <dbReference type="NCBI Taxonomy" id="708087"/>
    <lineage>
        <taxon>Bacteria</taxon>
        <taxon>Pseudomonadati</taxon>
        <taxon>Bacteroidota</taxon>
        <taxon>Cytophagia</taxon>
        <taxon>Cytophagales</taxon>
        <taxon>Cyclobacteriaceae</taxon>
        <taxon>Cyclobacterium</taxon>
    </lineage>
</organism>
<dbReference type="CDD" id="cd00009">
    <property type="entry name" value="AAA"/>
    <property type="match status" value="1"/>
</dbReference>
<evidence type="ECO:0000313" key="2">
    <source>
        <dbReference type="EMBL" id="MDN3687400.1"/>
    </source>
</evidence>
<dbReference type="Gene3D" id="3.40.50.300">
    <property type="entry name" value="P-loop containing nucleotide triphosphate hydrolases"/>
    <property type="match status" value="1"/>
</dbReference>
<comment type="caution">
    <text evidence="2">The sequence shown here is derived from an EMBL/GenBank/DDBJ whole genome shotgun (WGS) entry which is preliminary data.</text>
</comment>
<dbReference type="EMBL" id="JAUFQS010000005">
    <property type="protein sequence ID" value="MDN3687400.1"/>
    <property type="molecule type" value="Genomic_DNA"/>
</dbReference>
<dbReference type="RefSeq" id="WP_163386664.1">
    <property type="nucleotide sequence ID" value="NZ_JAUFQS010000005.1"/>
</dbReference>
<gene>
    <name evidence="2" type="ORF">QWZ15_06150</name>
</gene>
<dbReference type="Pfam" id="PF07728">
    <property type="entry name" value="AAA_5"/>
    <property type="match status" value="1"/>
</dbReference>
<dbReference type="PANTHER" id="PTHR37291">
    <property type="entry name" value="5-METHYLCYTOSINE-SPECIFIC RESTRICTION ENZYME B"/>
    <property type="match status" value="1"/>
</dbReference>
<feature type="domain" description="AAA+ ATPase" evidence="1">
    <location>
        <begin position="288"/>
        <end position="462"/>
    </location>
</feature>
<dbReference type="InterPro" id="IPR003593">
    <property type="entry name" value="AAA+_ATPase"/>
</dbReference>
<dbReference type="PANTHER" id="PTHR37291:SF1">
    <property type="entry name" value="TYPE IV METHYL-DIRECTED RESTRICTION ENZYME ECOKMCRB SUBUNIT"/>
    <property type="match status" value="1"/>
</dbReference>
<sequence>MRLHYAEDVYEHLQTFLSEFIIQRNSILSNTPNVLTRATLQNCFKNYVENFKGGGESFGSKVKAQFKDADLETKLVFAHAEWLWGFAVRDISVWRKQEQTKRTTGLSNEELKDVYPEGFGNAGMYHKNNKYYEIKFVLYLIELLFQKAQENEDISVKDLATYTEAYCLWHKYKQELEEYEIPESTKENIPDWSLATSNILLYVSNPDEYERIASDTHKRDIVNGFKSLLPDDEETKEKTTDEKIYLIRQELGKYVTNTDFDFYEDRFTRIWNYSLTQEGFSEVQGLQYKKAIILYGPPGTSKTHTAKRLSTAIIIDQYLSNRNNVKTYFEQDVDVTKNRIHRLQLHTNYTYEDFVVGYQLVSNETKAVKGKLFEICEAAMADGLPHVLILDEINRVDLSRLFGEVFSALEDREQEIDLSIGGLSLSIPKNLYVIGTMNEIDFSLEQIDFALRRRFLWFPYGFNEDVLKSIIWNKNTSLNTKLKGEEVNRYIQNCKALNDQLRKMPELGSQYEIGHTFFAEIVNIYSSFKTINGYSKLKYQIFRNGGAIDIIWSISIAPIIDAFLGNLDKESKQASLKALGKTFKK</sequence>
<name>A0ABT8C3P0_9BACT</name>
<dbReference type="InterPro" id="IPR011704">
    <property type="entry name" value="ATPase_dyneun-rel_AAA"/>
</dbReference>
<reference evidence="3" key="1">
    <citation type="journal article" date="2019" name="Int. J. Syst. Evol. Microbiol.">
        <title>The Global Catalogue of Microorganisms (GCM) 10K type strain sequencing project: providing services to taxonomists for standard genome sequencing and annotation.</title>
        <authorList>
            <consortium name="The Broad Institute Genomics Platform"/>
            <consortium name="The Broad Institute Genome Sequencing Center for Infectious Disease"/>
            <person name="Wu L."/>
            <person name="Ma J."/>
        </authorList>
    </citation>
    <scope>NUCLEOTIDE SEQUENCE [LARGE SCALE GENOMIC DNA]</scope>
    <source>
        <strain evidence="3">CECT 7706</strain>
    </source>
</reference>
<dbReference type="InterPro" id="IPR027417">
    <property type="entry name" value="P-loop_NTPase"/>
</dbReference>
<evidence type="ECO:0000259" key="1">
    <source>
        <dbReference type="SMART" id="SM00382"/>
    </source>
</evidence>
<dbReference type="SUPFAM" id="SSF52540">
    <property type="entry name" value="P-loop containing nucleoside triphosphate hydrolases"/>
    <property type="match status" value="1"/>
</dbReference>
<dbReference type="Proteomes" id="UP001236663">
    <property type="component" value="Unassembled WGS sequence"/>
</dbReference>
<keyword evidence="3" id="KW-1185">Reference proteome</keyword>
<evidence type="ECO:0000313" key="3">
    <source>
        <dbReference type="Proteomes" id="UP001236663"/>
    </source>
</evidence>
<accession>A0ABT8C3P0</accession>